<sequence length="146" mass="16552">MTKKRFFTALAISLISLGLIPSAQGIVLDVYAESARPSIIDDDNKIGVADLAHFTYEPLPKGNITKIVYEFAQYRGVSDENQFNRICYKYNFGFSERCEDFNNTKQGVSYKFSGLPNNGSFTFCHWVKNEKLPVGSISSDYVEVHW</sequence>
<dbReference type="Proteomes" id="UP000575397">
    <property type="component" value="Unassembled WGS sequence"/>
</dbReference>
<organism evidence="2 3">
    <name type="scientific">Mobiluncus mulieris</name>
    <dbReference type="NCBI Taxonomy" id="2052"/>
    <lineage>
        <taxon>Bacteria</taxon>
        <taxon>Bacillati</taxon>
        <taxon>Actinomycetota</taxon>
        <taxon>Actinomycetes</taxon>
        <taxon>Actinomycetales</taxon>
        <taxon>Actinomycetaceae</taxon>
        <taxon>Mobiluncus</taxon>
    </lineage>
</organism>
<dbReference type="AlphaFoldDB" id="A0A7Y0UV26"/>
<dbReference type="RefSeq" id="WP_169763200.1">
    <property type="nucleotide sequence ID" value="NZ_JABCUS010000029.1"/>
</dbReference>
<proteinExistence type="predicted"/>
<dbReference type="EMBL" id="JABCUS010000029">
    <property type="protein sequence ID" value="NMX04293.1"/>
    <property type="molecule type" value="Genomic_DNA"/>
</dbReference>
<evidence type="ECO:0000313" key="3">
    <source>
        <dbReference type="Proteomes" id="UP000575397"/>
    </source>
</evidence>
<evidence type="ECO:0000256" key="1">
    <source>
        <dbReference type="SAM" id="SignalP"/>
    </source>
</evidence>
<reference evidence="2 3" key="1">
    <citation type="submission" date="2020-04" db="EMBL/GenBank/DDBJ databases">
        <title>Antimicrobial susceptibility and clonality of vaginal-derived multi-drug resistant Mobiluncus isolates in China.</title>
        <authorList>
            <person name="Zhang X."/>
        </authorList>
    </citation>
    <scope>NUCLEOTIDE SEQUENCE [LARGE SCALE GENOMIC DNA]</scope>
    <source>
        <strain evidence="2 3">12</strain>
    </source>
</reference>
<protein>
    <submittedName>
        <fullName evidence="2">Uncharacterized protein</fullName>
    </submittedName>
</protein>
<evidence type="ECO:0000313" key="2">
    <source>
        <dbReference type="EMBL" id="NMX04293.1"/>
    </source>
</evidence>
<accession>A0A7Y0UV26</accession>
<gene>
    <name evidence="2" type="ORF">HHJ77_10340</name>
</gene>
<comment type="caution">
    <text evidence="2">The sequence shown here is derived from an EMBL/GenBank/DDBJ whole genome shotgun (WGS) entry which is preliminary data.</text>
</comment>
<keyword evidence="1" id="KW-0732">Signal</keyword>
<feature type="chain" id="PRO_5030626647" evidence="1">
    <location>
        <begin position="26"/>
        <end position="146"/>
    </location>
</feature>
<name>A0A7Y0UV26_9ACTO</name>
<feature type="signal peptide" evidence="1">
    <location>
        <begin position="1"/>
        <end position="25"/>
    </location>
</feature>